<dbReference type="GO" id="GO:0008360">
    <property type="term" value="P:regulation of cell shape"/>
    <property type="evidence" value="ECO:0007669"/>
    <property type="project" value="UniProtKB-KW"/>
</dbReference>
<feature type="binding site" evidence="7">
    <location>
        <position position="30"/>
    </location>
    <ligand>
        <name>UDP-N-acetyl-alpha-D-muramoyl-L-alanyl-D-glutamate</name>
        <dbReference type="ChEBI" id="CHEBI:83900"/>
    </ligand>
</feature>
<dbReference type="Gene3D" id="3.40.1390.10">
    <property type="entry name" value="MurE/MurF, N-terminal domain"/>
    <property type="match status" value="1"/>
</dbReference>
<dbReference type="InterPro" id="IPR000713">
    <property type="entry name" value="Mur_ligase_N"/>
</dbReference>
<feature type="binding site" evidence="7">
    <location>
        <begin position="416"/>
        <end position="419"/>
    </location>
    <ligand>
        <name>meso-2,6-diaminopimelate</name>
        <dbReference type="ChEBI" id="CHEBI:57791"/>
    </ligand>
</feature>
<feature type="domain" description="Mur ligase central" evidence="11">
    <location>
        <begin position="114"/>
        <end position="318"/>
    </location>
</feature>
<name>A0A2N9LK10_9BACT</name>
<evidence type="ECO:0000256" key="5">
    <source>
        <dbReference type="ARBA" id="ARBA00023306"/>
    </source>
</evidence>
<keyword evidence="7" id="KW-0963">Cytoplasm</keyword>
<dbReference type="PANTHER" id="PTHR23135">
    <property type="entry name" value="MUR LIGASE FAMILY MEMBER"/>
    <property type="match status" value="1"/>
</dbReference>
<dbReference type="Gene3D" id="3.40.1190.10">
    <property type="entry name" value="Mur-like, catalytic domain"/>
    <property type="match status" value="1"/>
</dbReference>
<dbReference type="InterPro" id="IPR005761">
    <property type="entry name" value="UDP-N-AcMur-Glu-dNH2Pim_ligase"/>
</dbReference>
<sequence length="510" mass="53812">MIWNSLIAEITAVGSSGASAAPITGIEYDSRHVRPGAVFVAMKGGSTDGNRFVDKAVASGALGIITDSAQTFDHLLTYHPGLPVLEVEHGRHALSQASAAFFGHPERRLSATGITGTNGKTTTAYLVEALLNADARPTILIGTIEYHVAGETRPSIHTTPESRDLFELMAEGVARGASELVTEVSSHALGQGRMIGIPFDVAVFTNLTRDHLDYHQTMDKYFAAKRLLFDGTVYPAPRVAVINAHDARAEALADASRNAGAEIRTYGIETGDWCATEYTLTPSGAAFTLETPVGTAQLASRLAGEVNILNLLAALTAAHARGVSFADLVAGVPGLAPVSGRFQPVDAGQPFTVIVDYAHTDDALRNLTALARKMTKPAGTRVITLFGCGGDRDRTKRPKMGEAAGEGSDFVVATSDNPRSEDPASILAEIEPGLQATGVQYTIEVDRAAAIRLALEAGKPGDVVLLAGKGHETEQILADRTVPFNDAEVALAVLEELGYSESLKNQHPTQ</sequence>
<feature type="domain" description="Mur ligase N-terminal catalytic" evidence="9">
    <location>
        <begin position="23"/>
        <end position="101"/>
    </location>
</feature>
<feature type="binding site" evidence="7">
    <location>
        <begin position="116"/>
        <end position="122"/>
    </location>
    <ligand>
        <name>ATP</name>
        <dbReference type="ChEBI" id="CHEBI:30616"/>
    </ligand>
</feature>
<keyword evidence="6 7" id="KW-0961">Cell wall biogenesis/degradation</keyword>
<accession>A0A2N9LK10</accession>
<feature type="binding site" evidence="7">
    <location>
        <begin position="158"/>
        <end position="159"/>
    </location>
    <ligand>
        <name>UDP-N-acetyl-alpha-D-muramoyl-L-alanyl-D-glutamate</name>
        <dbReference type="ChEBI" id="CHEBI:83900"/>
    </ligand>
</feature>
<evidence type="ECO:0000259" key="10">
    <source>
        <dbReference type="Pfam" id="PF02875"/>
    </source>
</evidence>
<dbReference type="SUPFAM" id="SSF53244">
    <property type="entry name" value="MurD-like peptide ligases, peptide-binding domain"/>
    <property type="match status" value="1"/>
</dbReference>
<organism evidence="12 13">
    <name type="scientific">Candidatus Sulfuritelmatomonas gaucii</name>
    <dbReference type="NCBI Taxonomy" id="2043161"/>
    <lineage>
        <taxon>Bacteria</taxon>
        <taxon>Pseudomonadati</taxon>
        <taxon>Acidobacteriota</taxon>
        <taxon>Terriglobia</taxon>
        <taxon>Terriglobales</taxon>
        <taxon>Acidobacteriaceae</taxon>
        <taxon>Candidatus Sulfuritelmatomonas</taxon>
    </lineage>
</organism>
<feature type="binding site" evidence="7">
    <location>
        <position position="185"/>
    </location>
    <ligand>
        <name>UDP-N-acetyl-alpha-D-muramoyl-L-alanyl-D-glutamate</name>
        <dbReference type="ChEBI" id="CHEBI:83900"/>
    </ligand>
</feature>
<comment type="function">
    <text evidence="7">Catalyzes the addition of meso-diaminopimelic acid to the nucleotide precursor UDP-N-acetylmuramoyl-L-alanyl-D-glutamate (UMAG) in the biosynthesis of bacterial cell-wall peptidoglycan.</text>
</comment>
<keyword evidence="3 7" id="KW-0133">Cell shape</keyword>
<keyword evidence="7" id="KW-0460">Magnesium</keyword>
<dbReference type="InterPro" id="IPR036565">
    <property type="entry name" value="Mur-like_cat_sf"/>
</dbReference>
<evidence type="ECO:0000259" key="11">
    <source>
        <dbReference type="Pfam" id="PF08245"/>
    </source>
</evidence>
<dbReference type="NCBIfam" id="NF001126">
    <property type="entry name" value="PRK00139.1-4"/>
    <property type="match status" value="1"/>
</dbReference>
<dbReference type="GO" id="GO:0000287">
    <property type="term" value="F:magnesium ion binding"/>
    <property type="evidence" value="ECO:0007669"/>
    <property type="project" value="UniProtKB-UniRule"/>
</dbReference>
<dbReference type="Gene3D" id="3.90.190.20">
    <property type="entry name" value="Mur ligase, C-terminal domain"/>
    <property type="match status" value="1"/>
</dbReference>
<dbReference type="GO" id="GO:0071555">
    <property type="term" value="P:cell wall organization"/>
    <property type="evidence" value="ECO:0007669"/>
    <property type="project" value="UniProtKB-KW"/>
</dbReference>
<keyword evidence="7 12" id="KW-0436">Ligase</keyword>
<dbReference type="GO" id="GO:0008765">
    <property type="term" value="F:UDP-N-acetylmuramoylalanyl-D-glutamate-2,6-diaminopimelate ligase activity"/>
    <property type="evidence" value="ECO:0007669"/>
    <property type="project" value="UniProtKB-UniRule"/>
</dbReference>
<comment type="caution">
    <text evidence="7">Lacks conserved residue(s) required for the propagation of feature annotation.</text>
</comment>
<feature type="domain" description="Mur ligase C-terminal" evidence="10">
    <location>
        <begin position="340"/>
        <end position="470"/>
    </location>
</feature>
<evidence type="ECO:0000313" key="12">
    <source>
        <dbReference type="EMBL" id="SPE23596.1"/>
    </source>
</evidence>
<evidence type="ECO:0000256" key="2">
    <source>
        <dbReference type="ARBA" id="ARBA00022618"/>
    </source>
</evidence>
<dbReference type="SUPFAM" id="SSF53623">
    <property type="entry name" value="MurD-like peptide ligases, catalytic domain"/>
    <property type="match status" value="1"/>
</dbReference>
<dbReference type="Pfam" id="PF08245">
    <property type="entry name" value="Mur_ligase_M"/>
    <property type="match status" value="1"/>
</dbReference>
<protein>
    <recommendedName>
        <fullName evidence="7">UDP-N-acetylmuramoyl-L-alanyl-D-glutamate--2,6-diaminopimelate ligase</fullName>
        <ecNumber evidence="7">6.3.2.13</ecNumber>
    </recommendedName>
    <alternativeName>
        <fullName evidence="7">Meso-A2pm-adding enzyme</fullName>
    </alternativeName>
    <alternativeName>
        <fullName evidence="7">Meso-diaminopimelate-adding enzyme</fullName>
    </alternativeName>
    <alternativeName>
        <fullName evidence="7">UDP-MurNAc-L-Ala-D-Glu:meso-diaminopimelate ligase</fullName>
    </alternativeName>
    <alternativeName>
        <fullName evidence="7">UDP-MurNAc-tripeptide synthetase</fullName>
    </alternativeName>
    <alternativeName>
        <fullName evidence="7">UDP-N-acetylmuramyl-tripeptide synthetase</fullName>
    </alternativeName>
</protein>
<comment type="similarity">
    <text evidence="1 7">Belongs to the MurCDEF family. MurE subfamily.</text>
</comment>
<evidence type="ECO:0000313" key="13">
    <source>
        <dbReference type="Proteomes" id="UP000239735"/>
    </source>
</evidence>
<feature type="binding site" evidence="7">
    <location>
        <position position="191"/>
    </location>
    <ligand>
        <name>UDP-N-acetyl-alpha-D-muramoyl-L-alanyl-D-glutamate</name>
        <dbReference type="ChEBI" id="CHEBI:83900"/>
    </ligand>
</feature>
<dbReference type="OrthoDB" id="9800958at2"/>
<dbReference type="EMBL" id="OKRB01000098">
    <property type="protein sequence ID" value="SPE23596.1"/>
    <property type="molecule type" value="Genomic_DNA"/>
</dbReference>
<feature type="binding site" evidence="7">
    <location>
        <position position="392"/>
    </location>
    <ligand>
        <name>meso-2,6-diaminopimelate</name>
        <dbReference type="ChEBI" id="CHEBI:57791"/>
    </ligand>
</feature>
<dbReference type="Pfam" id="PF01225">
    <property type="entry name" value="Mur_ligase"/>
    <property type="match status" value="1"/>
</dbReference>
<evidence type="ECO:0000256" key="1">
    <source>
        <dbReference type="ARBA" id="ARBA00005898"/>
    </source>
</evidence>
<keyword evidence="4 7" id="KW-0573">Peptidoglycan synthesis</keyword>
<dbReference type="InterPro" id="IPR013221">
    <property type="entry name" value="Mur_ligase_cen"/>
</dbReference>
<feature type="short sequence motif" description="Meso-diaminopimelate recognition motif" evidence="7">
    <location>
        <begin position="416"/>
        <end position="419"/>
    </location>
</feature>
<comment type="subcellular location">
    <subcellularLocation>
        <location evidence="7 8">Cytoplasm</location>
    </subcellularLocation>
</comment>
<feature type="binding site" evidence="7">
    <location>
        <position position="468"/>
    </location>
    <ligand>
        <name>meso-2,6-diaminopimelate</name>
        <dbReference type="ChEBI" id="CHEBI:57791"/>
    </ligand>
</feature>
<dbReference type="EC" id="6.3.2.13" evidence="7"/>
<keyword evidence="7" id="KW-0067">ATP-binding</keyword>
<dbReference type="InterPro" id="IPR035911">
    <property type="entry name" value="MurE/MurF_N"/>
</dbReference>
<feature type="binding site" evidence="7">
    <location>
        <position position="472"/>
    </location>
    <ligand>
        <name>meso-2,6-diaminopimelate</name>
        <dbReference type="ChEBI" id="CHEBI:57791"/>
    </ligand>
</feature>
<evidence type="ECO:0000256" key="3">
    <source>
        <dbReference type="ARBA" id="ARBA00022960"/>
    </source>
</evidence>
<dbReference type="GO" id="GO:0005737">
    <property type="term" value="C:cytoplasm"/>
    <property type="evidence" value="ECO:0007669"/>
    <property type="project" value="UniProtKB-SubCell"/>
</dbReference>
<keyword evidence="7" id="KW-0547">Nucleotide-binding</keyword>
<comment type="catalytic activity">
    <reaction evidence="7">
        <text>UDP-N-acetyl-alpha-D-muramoyl-L-alanyl-D-glutamate + meso-2,6-diaminopimelate + ATP = UDP-N-acetyl-alpha-D-muramoyl-L-alanyl-gamma-D-glutamyl-meso-2,6-diaminopimelate + ADP + phosphate + H(+)</text>
        <dbReference type="Rhea" id="RHEA:23676"/>
        <dbReference type="ChEBI" id="CHEBI:15378"/>
        <dbReference type="ChEBI" id="CHEBI:30616"/>
        <dbReference type="ChEBI" id="CHEBI:43474"/>
        <dbReference type="ChEBI" id="CHEBI:57791"/>
        <dbReference type="ChEBI" id="CHEBI:83900"/>
        <dbReference type="ChEBI" id="CHEBI:83905"/>
        <dbReference type="ChEBI" id="CHEBI:456216"/>
        <dbReference type="EC" id="6.3.2.13"/>
    </reaction>
</comment>
<dbReference type="GO" id="GO:0051301">
    <property type="term" value="P:cell division"/>
    <property type="evidence" value="ECO:0007669"/>
    <property type="project" value="UniProtKB-KW"/>
</dbReference>
<dbReference type="NCBIfam" id="TIGR01085">
    <property type="entry name" value="murE"/>
    <property type="match status" value="1"/>
</dbReference>
<evidence type="ECO:0000256" key="6">
    <source>
        <dbReference type="ARBA" id="ARBA00023316"/>
    </source>
</evidence>
<dbReference type="SUPFAM" id="SSF63418">
    <property type="entry name" value="MurE/MurF N-terminal domain"/>
    <property type="match status" value="1"/>
</dbReference>
<dbReference type="AlphaFoldDB" id="A0A2N9LK10"/>
<dbReference type="PANTHER" id="PTHR23135:SF4">
    <property type="entry name" value="UDP-N-ACETYLMURAMOYL-L-ALANYL-D-GLUTAMATE--2,6-DIAMINOPIMELATE LIGASE MURE HOMOLOG, CHLOROPLASTIC"/>
    <property type="match status" value="1"/>
</dbReference>
<evidence type="ECO:0000256" key="8">
    <source>
        <dbReference type="RuleBase" id="RU004135"/>
    </source>
</evidence>
<keyword evidence="2 7" id="KW-0132">Cell division</keyword>
<evidence type="ECO:0000259" key="9">
    <source>
        <dbReference type="Pfam" id="PF01225"/>
    </source>
</evidence>
<dbReference type="GO" id="GO:0009252">
    <property type="term" value="P:peptidoglycan biosynthetic process"/>
    <property type="evidence" value="ECO:0007669"/>
    <property type="project" value="UniProtKB-UniRule"/>
</dbReference>
<dbReference type="Pfam" id="PF02875">
    <property type="entry name" value="Mur_ligase_C"/>
    <property type="match status" value="1"/>
</dbReference>
<evidence type="ECO:0000256" key="4">
    <source>
        <dbReference type="ARBA" id="ARBA00022984"/>
    </source>
</evidence>
<dbReference type="GO" id="GO:0005524">
    <property type="term" value="F:ATP binding"/>
    <property type="evidence" value="ECO:0007669"/>
    <property type="project" value="UniProtKB-UniRule"/>
</dbReference>
<dbReference type="InterPro" id="IPR036615">
    <property type="entry name" value="Mur_ligase_C_dom_sf"/>
</dbReference>
<dbReference type="UniPathway" id="UPA00219"/>
<comment type="pathway">
    <text evidence="7 8">Cell wall biogenesis; peptidoglycan biosynthesis.</text>
</comment>
<dbReference type="NCBIfam" id="NF001124">
    <property type="entry name" value="PRK00139.1-2"/>
    <property type="match status" value="1"/>
</dbReference>
<proteinExistence type="inferred from homology"/>
<comment type="cofactor">
    <cofactor evidence="7">
        <name>Mg(2+)</name>
        <dbReference type="ChEBI" id="CHEBI:18420"/>
    </cofactor>
</comment>
<comment type="PTM">
    <text evidence="7">Carboxylation is probably crucial for Mg(2+) binding and, consequently, for the gamma-phosphate positioning of ATP.</text>
</comment>
<dbReference type="HAMAP" id="MF_00208">
    <property type="entry name" value="MurE"/>
    <property type="match status" value="1"/>
</dbReference>
<dbReference type="Proteomes" id="UP000239735">
    <property type="component" value="Unassembled WGS sequence"/>
</dbReference>
<reference evidence="13" key="1">
    <citation type="submission" date="2018-02" db="EMBL/GenBank/DDBJ databases">
        <authorList>
            <person name="Hausmann B."/>
        </authorList>
    </citation>
    <scope>NUCLEOTIDE SEQUENCE [LARGE SCALE GENOMIC DNA]</scope>
    <source>
        <strain evidence="13">Peat soil MAG SbA5</strain>
    </source>
</reference>
<dbReference type="InterPro" id="IPR004101">
    <property type="entry name" value="Mur_ligase_C"/>
</dbReference>
<keyword evidence="5 7" id="KW-0131">Cell cycle</keyword>
<feature type="modified residue" description="N6-carboxylysine" evidence="7">
    <location>
        <position position="225"/>
    </location>
</feature>
<feature type="binding site" evidence="7">
    <location>
        <position position="193"/>
    </location>
    <ligand>
        <name>UDP-N-acetyl-alpha-D-muramoyl-L-alanyl-D-glutamate</name>
        <dbReference type="ChEBI" id="CHEBI:83900"/>
    </ligand>
</feature>
<gene>
    <name evidence="7 12" type="primary">murE</name>
    <name evidence="12" type="ORF">SBA5_400007</name>
</gene>
<evidence type="ECO:0000256" key="7">
    <source>
        <dbReference type="HAMAP-Rule" id="MF_00208"/>
    </source>
</evidence>